<dbReference type="AlphaFoldDB" id="A0A6B1D3N9"/>
<dbReference type="SUPFAM" id="SSF53649">
    <property type="entry name" value="Alkaline phosphatase-like"/>
    <property type="match status" value="1"/>
</dbReference>
<feature type="domain" description="Sulfatase N-terminal" evidence="3">
    <location>
        <begin position="6"/>
        <end position="278"/>
    </location>
</feature>
<dbReference type="GO" id="GO:0004065">
    <property type="term" value="F:arylsulfatase activity"/>
    <property type="evidence" value="ECO:0007669"/>
    <property type="project" value="TreeGrafter"/>
</dbReference>
<keyword evidence="2" id="KW-0378">Hydrolase</keyword>
<evidence type="ECO:0000313" key="4">
    <source>
        <dbReference type="EMBL" id="MYC93967.1"/>
    </source>
</evidence>
<dbReference type="InterPro" id="IPR017850">
    <property type="entry name" value="Alkaline_phosphatase_core_sf"/>
</dbReference>
<dbReference type="PANTHER" id="PTHR42693">
    <property type="entry name" value="ARYLSULFATASE FAMILY MEMBER"/>
    <property type="match status" value="1"/>
</dbReference>
<dbReference type="CDD" id="cd16027">
    <property type="entry name" value="SGSH"/>
    <property type="match status" value="1"/>
</dbReference>
<dbReference type="EMBL" id="VXMH01000016">
    <property type="protein sequence ID" value="MYC93967.1"/>
    <property type="molecule type" value="Genomic_DNA"/>
</dbReference>
<evidence type="ECO:0000256" key="2">
    <source>
        <dbReference type="ARBA" id="ARBA00022801"/>
    </source>
</evidence>
<dbReference type="InterPro" id="IPR000917">
    <property type="entry name" value="Sulfatase_N"/>
</dbReference>
<name>A0A6B1D3N9_9CHLR</name>
<reference evidence="4" key="1">
    <citation type="submission" date="2019-09" db="EMBL/GenBank/DDBJ databases">
        <title>Characterisation of the sponge microbiome using genome-centric metagenomics.</title>
        <authorList>
            <person name="Engelberts J.P."/>
            <person name="Robbins S.J."/>
            <person name="De Goeij J.M."/>
            <person name="Aranda M."/>
            <person name="Bell S.C."/>
            <person name="Webster N.S."/>
        </authorList>
    </citation>
    <scope>NUCLEOTIDE SEQUENCE</scope>
    <source>
        <strain evidence="4">SB0661_bin_32</strain>
    </source>
</reference>
<dbReference type="Gene3D" id="3.40.720.10">
    <property type="entry name" value="Alkaline Phosphatase, subunit A"/>
    <property type="match status" value="1"/>
</dbReference>
<comment type="similarity">
    <text evidence="1">Belongs to the sulfatase family.</text>
</comment>
<evidence type="ECO:0000256" key="1">
    <source>
        <dbReference type="ARBA" id="ARBA00008779"/>
    </source>
</evidence>
<organism evidence="4">
    <name type="scientific">Caldilineaceae bacterium SB0661_bin_32</name>
    <dbReference type="NCBI Taxonomy" id="2605255"/>
    <lineage>
        <taxon>Bacteria</taxon>
        <taxon>Bacillati</taxon>
        <taxon>Chloroflexota</taxon>
        <taxon>Caldilineae</taxon>
        <taxon>Caldilineales</taxon>
        <taxon>Caldilineaceae</taxon>
    </lineage>
</organism>
<dbReference type="PANTHER" id="PTHR42693:SF53">
    <property type="entry name" value="ENDO-4-O-SULFATASE"/>
    <property type="match status" value="1"/>
</dbReference>
<accession>A0A6B1D3N9</accession>
<sequence>MRTQKPNILVFICHDLGRYLGCYGVPGVRTPHIDAFAAASIQFENSFCVAPQCSPSRAALWTGRYPHANGVVGLAHSGFANDLKPGERHLAQMLSSNGYETRLFGTQHEANSPERCGYMQASPRGSCAELVTAFCSFLTQREQSAAPFFAQIGFTEPHRPFPHDVEKIDAEAVAMPPYLPDIPEVREDMVDMEASVASIDKAFGRALEVLGTAGLADETVVVFTADHGIPFPLAKMSLYDAGIEVPLLMRIPGLAGARRYSEFVTHVDFVPTVLDMLEIEKPQNLQGRSYWSLLRGDTYRPSEYVFAEKTYHTYYDPMRAIRTERWKLIANFEFAPTIETPPDYLSNAKGYPETSIALDIPYTEMYHPLFELFDLEQDPLEQNNLAEDPSYAGIRDDLARRLRDWMEETGDPLLEGPIPQATYTNRMRAFKSI</sequence>
<protein>
    <submittedName>
        <fullName evidence="4">Sulfatase</fullName>
    </submittedName>
</protein>
<gene>
    <name evidence="4" type="ORF">F4X14_03265</name>
</gene>
<dbReference type="Pfam" id="PF00884">
    <property type="entry name" value="Sulfatase"/>
    <property type="match status" value="1"/>
</dbReference>
<proteinExistence type="inferred from homology"/>
<evidence type="ECO:0000259" key="3">
    <source>
        <dbReference type="Pfam" id="PF00884"/>
    </source>
</evidence>
<dbReference type="InterPro" id="IPR050738">
    <property type="entry name" value="Sulfatase"/>
</dbReference>
<comment type="caution">
    <text evidence="4">The sequence shown here is derived from an EMBL/GenBank/DDBJ whole genome shotgun (WGS) entry which is preliminary data.</text>
</comment>